<comment type="caution">
    <text evidence="2">The sequence shown here is derived from an EMBL/GenBank/DDBJ whole genome shotgun (WGS) entry which is preliminary data.</text>
</comment>
<proteinExistence type="predicted"/>
<evidence type="ECO:0000313" key="2">
    <source>
        <dbReference type="EMBL" id="MFC6040532.1"/>
    </source>
</evidence>
<dbReference type="RefSeq" id="WP_377735036.1">
    <property type="nucleotide sequence ID" value="NZ_JBHSRI010000025.1"/>
</dbReference>
<dbReference type="EMBL" id="JBHSRI010000025">
    <property type="protein sequence ID" value="MFC6040532.1"/>
    <property type="molecule type" value="Genomic_DNA"/>
</dbReference>
<name>A0ABW1LBF0_9BACL</name>
<sequence length="47" mass="5337">MKNESKTTQYDYFIDAVADLILAYHVESSEPDQETDVKNIPVSNDDS</sequence>
<evidence type="ECO:0000313" key="3">
    <source>
        <dbReference type="Proteomes" id="UP001596170"/>
    </source>
</evidence>
<protein>
    <submittedName>
        <fullName evidence="2">Uncharacterized protein</fullName>
    </submittedName>
</protein>
<reference evidence="3" key="1">
    <citation type="journal article" date="2019" name="Int. J. Syst. Evol. Microbiol.">
        <title>The Global Catalogue of Microorganisms (GCM) 10K type strain sequencing project: providing services to taxonomists for standard genome sequencing and annotation.</title>
        <authorList>
            <consortium name="The Broad Institute Genomics Platform"/>
            <consortium name="The Broad Institute Genome Sequencing Center for Infectious Disease"/>
            <person name="Wu L."/>
            <person name="Ma J."/>
        </authorList>
    </citation>
    <scope>NUCLEOTIDE SEQUENCE [LARGE SCALE GENOMIC DNA]</scope>
    <source>
        <strain evidence="3">CCUG 54527</strain>
    </source>
</reference>
<gene>
    <name evidence="2" type="ORF">ACFPYN_13985</name>
</gene>
<dbReference type="Proteomes" id="UP001596170">
    <property type="component" value="Unassembled WGS sequence"/>
</dbReference>
<accession>A0ABW1LBF0</accession>
<organism evidence="2 3">
    <name type="scientific">Paenisporosarcina macmurdoensis</name>
    <dbReference type="NCBI Taxonomy" id="212659"/>
    <lineage>
        <taxon>Bacteria</taxon>
        <taxon>Bacillati</taxon>
        <taxon>Bacillota</taxon>
        <taxon>Bacilli</taxon>
        <taxon>Bacillales</taxon>
        <taxon>Caryophanaceae</taxon>
        <taxon>Paenisporosarcina</taxon>
    </lineage>
</organism>
<evidence type="ECO:0000256" key="1">
    <source>
        <dbReference type="SAM" id="MobiDB-lite"/>
    </source>
</evidence>
<keyword evidence="3" id="KW-1185">Reference proteome</keyword>
<feature type="region of interest" description="Disordered" evidence="1">
    <location>
        <begin position="28"/>
        <end position="47"/>
    </location>
</feature>